<evidence type="ECO:0000313" key="3">
    <source>
        <dbReference type="Proteomes" id="UP001497482"/>
    </source>
</evidence>
<dbReference type="Proteomes" id="UP001497482">
    <property type="component" value="Chromosome 3"/>
</dbReference>
<feature type="compositionally biased region" description="Basic and acidic residues" evidence="1">
    <location>
        <begin position="108"/>
        <end position="118"/>
    </location>
</feature>
<feature type="compositionally biased region" description="Polar residues" evidence="1">
    <location>
        <begin position="66"/>
        <end position="82"/>
    </location>
</feature>
<evidence type="ECO:0000313" key="2">
    <source>
        <dbReference type="EMBL" id="CAL1600903.1"/>
    </source>
</evidence>
<accession>A0AAV2LKJ3</accession>
<dbReference type="AlphaFoldDB" id="A0AAV2LKJ3"/>
<keyword evidence="3" id="KW-1185">Reference proteome</keyword>
<feature type="compositionally biased region" description="Polar residues" evidence="1">
    <location>
        <begin position="34"/>
        <end position="45"/>
    </location>
</feature>
<name>A0AAV2LKJ3_KNICA</name>
<feature type="region of interest" description="Disordered" evidence="1">
    <location>
        <begin position="17"/>
        <end position="118"/>
    </location>
</feature>
<dbReference type="EMBL" id="OZ035825">
    <property type="protein sequence ID" value="CAL1600903.1"/>
    <property type="molecule type" value="Genomic_DNA"/>
</dbReference>
<reference evidence="2 3" key="1">
    <citation type="submission" date="2024-04" db="EMBL/GenBank/DDBJ databases">
        <authorList>
            <person name="Waldvogel A.-M."/>
            <person name="Schoenle A."/>
        </authorList>
    </citation>
    <scope>NUCLEOTIDE SEQUENCE [LARGE SCALE GENOMIC DNA]</scope>
</reference>
<organism evidence="2 3">
    <name type="scientific">Knipowitschia caucasica</name>
    <name type="common">Caucasian dwarf goby</name>
    <name type="synonym">Pomatoschistus caucasicus</name>
    <dbReference type="NCBI Taxonomy" id="637954"/>
    <lineage>
        <taxon>Eukaryota</taxon>
        <taxon>Metazoa</taxon>
        <taxon>Chordata</taxon>
        <taxon>Craniata</taxon>
        <taxon>Vertebrata</taxon>
        <taxon>Euteleostomi</taxon>
        <taxon>Actinopterygii</taxon>
        <taxon>Neopterygii</taxon>
        <taxon>Teleostei</taxon>
        <taxon>Neoteleostei</taxon>
        <taxon>Acanthomorphata</taxon>
        <taxon>Gobiaria</taxon>
        <taxon>Gobiiformes</taxon>
        <taxon>Gobioidei</taxon>
        <taxon>Gobiidae</taxon>
        <taxon>Gobiinae</taxon>
        <taxon>Knipowitschia</taxon>
    </lineage>
</organism>
<protein>
    <submittedName>
        <fullName evidence="2">Uncharacterized protein</fullName>
    </submittedName>
</protein>
<sequence length="118" mass="13511">MKGHLSQECLRILNLLGRKEEEPNLGRQPLTRAPNPQESETSLQKGQGRLSQERLKPQFKTILKPNEQQSQRRYTLGKTAQGSRRRTKTPPCRSPPLKCRRTVPTKGQPREWSEPSTG</sequence>
<evidence type="ECO:0000256" key="1">
    <source>
        <dbReference type="SAM" id="MobiDB-lite"/>
    </source>
</evidence>
<proteinExistence type="predicted"/>
<gene>
    <name evidence="2" type="ORF">KC01_LOCUS28969</name>
</gene>